<dbReference type="CDD" id="cd00293">
    <property type="entry name" value="USP-like"/>
    <property type="match status" value="1"/>
</dbReference>
<comment type="caution">
    <text evidence="3">The sequence shown here is derived from an EMBL/GenBank/DDBJ whole genome shotgun (WGS) entry which is preliminary data.</text>
</comment>
<organism evidence="3 4">
    <name type="scientific">Nocardioides islandensis</name>
    <dbReference type="NCBI Taxonomy" id="433663"/>
    <lineage>
        <taxon>Bacteria</taxon>
        <taxon>Bacillati</taxon>
        <taxon>Actinomycetota</taxon>
        <taxon>Actinomycetes</taxon>
        <taxon>Propionibacteriales</taxon>
        <taxon>Nocardioidaceae</taxon>
        <taxon>Nocardioides</taxon>
    </lineage>
</organism>
<dbReference type="Proteomes" id="UP000640489">
    <property type="component" value="Unassembled WGS sequence"/>
</dbReference>
<dbReference type="SUPFAM" id="SSF52402">
    <property type="entry name" value="Adenine nucleotide alpha hydrolases-like"/>
    <property type="match status" value="1"/>
</dbReference>
<sequence>MPLRQARSDVPWFGPPVDPGGGGPRRRILLPYSGSATAELALDFVVRDAATAGSEVWLLYVRIYDVARGGCYYLETQRQARACSQLAADRLRTAGVACSCVTRNARRDKIVHTILAEAEALDAELIILGARNRTRLGEIILGSTSGAVARRSRRHVVLVHA</sequence>
<dbReference type="InterPro" id="IPR006015">
    <property type="entry name" value="Universal_stress_UspA"/>
</dbReference>
<evidence type="ECO:0000313" key="4">
    <source>
        <dbReference type="Proteomes" id="UP000640489"/>
    </source>
</evidence>
<evidence type="ECO:0000256" key="1">
    <source>
        <dbReference type="ARBA" id="ARBA00008791"/>
    </source>
</evidence>
<dbReference type="InterPro" id="IPR014729">
    <property type="entry name" value="Rossmann-like_a/b/a_fold"/>
</dbReference>
<dbReference type="EMBL" id="JADKPN010000009">
    <property type="protein sequence ID" value="MBF4764396.1"/>
    <property type="molecule type" value="Genomic_DNA"/>
</dbReference>
<gene>
    <name evidence="3" type="ORF">ISU07_14780</name>
</gene>
<dbReference type="AlphaFoldDB" id="A0A930YDL8"/>
<reference evidence="3" key="1">
    <citation type="submission" date="2020-11" db="EMBL/GenBank/DDBJ databases">
        <title>Nocardioides sp. nov., isolated from Soil of Cynanchum wilfordii Hemsley rhizosphere.</title>
        <authorList>
            <person name="Lee J.-S."/>
            <person name="Suh M.K."/>
            <person name="Kim J.-S."/>
        </authorList>
    </citation>
    <scope>NUCLEOTIDE SEQUENCE</scope>
    <source>
        <strain evidence="3">KCTC 19275</strain>
    </source>
</reference>
<keyword evidence="4" id="KW-1185">Reference proteome</keyword>
<protein>
    <submittedName>
        <fullName evidence="3">Universal stress protein</fullName>
    </submittedName>
</protein>
<dbReference type="Pfam" id="PF00582">
    <property type="entry name" value="Usp"/>
    <property type="match status" value="1"/>
</dbReference>
<dbReference type="Gene3D" id="3.40.50.620">
    <property type="entry name" value="HUPs"/>
    <property type="match status" value="1"/>
</dbReference>
<dbReference type="RefSeq" id="WP_194707589.1">
    <property type="nucleotide sequence ID" value="NZ_JADKPN010000009.1"/>
</dbReference>
<proteinExistence type="inferred from homology"/>
<dbReference type="PANTHER" id="PTHR46268">
    <property type="entry name" value="STRESS RESPONSE PROTEIN NHAX"/>
    <property type="match status" value="1"/>
</dbReference>
<evidence type="ECO:0000259" key="2">
    <source>
        <dbReference type="Pfam" id="PF00582"/>
    </source>
</evidence>
<name>A0A930YDL8_9ACTN</name>
<dbReference type="PANTHER" id="PTHR46268:SF6">
    <property type="entry name" value="UNIVERSAL STRESS PROTEIN UP12"/>
    <property type="match status" value="1"/>
</dbReference>
<accession>A0A930YDL8</accession>
<comment type="similarity">
    <text evidence="1">Belongs to the universal stress protein A family.</text>
</comment>
<evidence type="ECO:0000313" key="3">
    <source>
        <dbReference type="EMBL" id="MBF4764396.1"/>
    </source>
</evidence>
<feature type="domain" description="UspA" evidence="2">
    <location>
        <begin position="25"/>
        <end position="160"/>
    </location>
</feature>
<dbReference type="PRINTS" id="PR01438">
    <property type="entry name" value="UNVRSLSTRESS"/>
</dbReference>
<dbReference type="InterPro" id="IPR006016">
    <property type="entry name" value="UspA"/>
</dbReference>